<feature type="domain" description="Putative auto-transporter adhesin head GIN" evidence="1">
    <location>
        <begin position="31"/>
        <end position="208"/>
    </location>
</feature>
<evidence type="ECO:0000313" key="3">
    <source>
        <dbReference type="Proteomes" id="UP000620550"/>
    </source>
</evidence>
<proteinExistence type="predicted"/>
<dbReference type="RefSeq" id="WP_189626264.1">
    <property type="nucleotide sequence ID" value="NZ_BNAF01000006.1"/>
</dbReference>
<reference evidence="3" key="1">
    <citation type="journal article" date="2019" name="Int. J. Syst. Evol. Microbiol.">
        <title>The Global Catalogue of Microorganisms (GCM) 10K type strain sequencing project: providing services to taxonomists for standard genome sequencing and annotation.</title>
        <authorList>
            <consortium name="The Broad Institute Genomics Platform"/>
            <consortium name="The Broad Institute Genome Sequencing Center for Infectious Disease"/>
            <person name="Wu L."/>
            <person name="Ma J."/>
        </authorList>
    </citation>
    <scope>NUCLEOTIDE SEQUENCE [LARGE SCALE GENOMIC DNA]</scope>
    <source>
        <strain evidence="3">CGMCC 1.12966</strain>
    </source>
</reference>
<evidence type="ECO:0000259" key="1">
    <source>
        <dbReference type="Pfam" id="PF10988"/>
    </source>
</evidence>
<comment type="caution">
    <text evidence="2">The sequence shown here is derived from an EMBL/GenBank/DDBJ whole genome shotgun (WGS) entry which is preliminary data.</text>
</comment>
<keyword evidence="3" id="KW-1185">Reference proteome</keyword>
<dbReference type="Pfam" id="PF10988">
    <property type="entry name" value="DUF2807"/>
    <property type="match status" value="1"/>
</dbReference>
<organism evidence="2 3">
    <name type="scientific">Sphingobacterium griseoflavum</name>
    <dbReference type="NCBI Taxonomy" id="1474952"/>
    <lineage>
        <taxon>Bacteria</taxon>
        <taxon>Pseudomonadati</taxon>
        <taxon>Bacteroidota</taxon>
        <taxon>Sphingobacteriia</taxon>
        <taxon>Sphingobacteriales</taxon>
        <taxon>Sphingobacteriaceae</taxon>
        <taxon>Sphingobacterium</taxon>
    </lineage>
</organism>
<sequence>MHKLCLFLLAFLGNLPFVHSQIKVDIGELPELHATDKLNVVLIPSDENYASIEGEFADKVEVSQQGRVLRIKMGPGYPLKGGHTFVHVYTNAVYSLTVQKGAIVQTEEGAIAADSILIWANEGGKVDLAVKAKRVEVSSTTGSAVTLRGEADTQAIILTFGGSYYGEKLLTNKAYARTNGGGVCEVRASMSADVQTRAGGVINVYGSPAEKKQKRLAGGKINFLDEK</sequence>
<name>A0ABQ3HU05_9SPHI</name>
<evidence type="ECO:0000313" key="2">
    <source>
        <dbReference type="EMBL" id="GHE34685.1"/>
    </source>
</evidence>
<protein>
    <recommendedName>
        <fullName evidence="1">Putative auto-transporter adhesin head GIN domain-containing protein</fullName>
    </recommendedName>
</protein>
<dbReference type="EMBL" id="BNAF01000006">
    <property type="protein sequence ID" value="GHE34685.1"/>
    <property type="molecule type" value="Genomic_DNA"/>
</dbReference>
<gene>
    <name evidence="2" type="ORF">GCM10017764_17290</name>
</gene>
<accession>A0ABQ3HU05</accession>
<dbReference type="Proteomes" id="UP000620550">
    <property type="component" value="Unassembled WGS sequence"/>
</dbReference>
<dbReference type="InterPro" id="IPR021255">
    <property type="entry name" value="DUF2807"/>
</dbReference>
<dbReference type="Gene3D" id="2.160.20.120">
    <property type="match status" value="1"/>
</dbReference>